<dbReference type="AlphaFoldDB" id="A0A0E4G0E6"/>
<evidence type="ECO:0000256" key="1">
    <source>
        <dbReference type="SAM" id="MobiDB-lite"/>
    </source>
</evidence>
<protein>
    <submittedName>
        <fullName evidence="2">Uncharacterized protein</fullName>
    </submittedName>
</protein>
<organism evidence="2 3">
    <name type="scientific">Bradyrhizobium diazoefficiens</name>
    <dbReference type="NCBI Taxonomy" id="1355477"/>
    <lineage>
        <taxon>Bacteria</taxon>
        <taxon>Pseudomonadati</taxon>
        <taxon>Pseudomonadota</taxon>
        <taxon>Alphaproteobacteria</taxon>
        <taxon>Hyphomicrobiales</taxon>
        <taxon>Nitrobacteraceae</taxon>
        <taxon>Bradyrhizobium</taxon>
    </lineage>
</organism>
<feature type="region of interest" description="Disordered" evidence="1">
    <location>
        <begin position="13"/>
        <end position="36"/>
    </location>
</feature>
<dbReference type="EMBL" id="AP014685">
    <property type="protein sequence ID" value="BAR62974.1"/>
    <property type="molecule type" value="Genomic_DNA"/>
</dbReference>
<name>A0A0E4G0E6_9BRAD</name>
<dbReference type="Proteomes" id="UP000063308">
    <property type="component" value="Chromosome"/>
</dbReference>
<accession>A0A0E4G0E6</accession>
<proteinExistence type="predicted"/>
<gene>
    <name evidence="2" type="ORF">NK6_9840</name>
</gene>
<evidence type="ECO:0000313" key="2">
    <source>
        <dbReference type="EMBL" id="BAR62974.1"/>
    </source>
</evidence>
<sequence length="129" mass="14911">MCHGGGRRWRCNGSRLGDRRRRGRIGPDVRHGQQSARRSACRTLRTTVDMRADNLLAHSEQPRNAFCAVRMTGMELVRHSGHDWLSSCEQDLAYNAEGARRYPYFFPALDFVLTRFLDANRYPLRSKTL</sequence>
<reference evidence="2 3" key="1">
    <citation type="submission" date="2014-11" db="EMBL/GenBank/DDBJ databases">
        <title>Symbiosis island explosion on the genome of extra-slow-growing strains of soybean bradyrhizobia with massive insertion sequences.</title>
        <authorList>
            <person name="Iida T."/>
            <person name="Minamisawa K."/>
        </authorList>
    </citation>
    <scope>NUCLEOTIDE SEQUENCE [LARGE SCALE GENOMIC DNA]</scope>
    <source>
        <strain evidence="2 3">NK6</strain>
    </source>
</reference>
<evidence type="ECO:0000313" key="3">
    <source>
        <dbReference type="Proteomes" id="UP000063308"/>
    </source>
</evidence>